<dbReference type="EMBL" id="JACOON010000001">
    <property type="protein sequence ID" value="MBC5646733.1"/>
    <property type="molecule type" value="Genomic_DNA"/>
</dbReference>
<sequence>MFGKDGAFGIKDTSITPKSLIHENMTLAEIADATGKKLGGADGGVSFSINGKEFRFGKDTTLKDVLDAVNDDPDAKVTMAYDQDKDRFMLRSDVTGSGTEITTKNIGGSNFFGEDGITGIIEDTTTKYQTIDRSTDTIATAAAKMGIDLQLDKDGKFSFTVNGVDFSFKTTDSLQTMMNEVNSNEDAKAKLTYSQITDSFVFTSSETGRNAVVTVGNKDGANAFGGADSFFGVAEGEARGSDATIVIDGETISQSSNTFTLDGIQFTLKADFDAENNRDNLGPATFTVEQDIDQVVEKVTQFVSEYNKLTQELYALTIEEMDYDYSPLTQDEKADLSQEDIEKWETEAKKGILRNDNTIKNLLSKLRSNFFSVVEGSGLSAYDIGFNTSKYSQGQYGGQITFDEDKFREMLQKDPDAVAKVMAGTSDAVDDLTEYQESGLVSRLFDQMSDFKSTIQGKNLKNTNQQIDDTNDSMNDLIAKMYEEQERLYIQYAQMETLLSQYQSQSTWLAQQLSAL</sequence>
<evidence type="ECO:0000313" key="3">
    <source>
        <dbReference type="Proteomes" id="UP000606889"/>
    </source>
</evidence>
<dbReference type="Pfam" id="PF07195">
    <property type="entry name" value="FliD_C"/>
    <property type="match status" value="1"/>
</dbReference>
<dbReference type="InterPro" id="IPR010809">
    <property type="entry name" value="FliD_C"/>
</dbReference>
<keyword evidence="3" id="KW-1185">Reference proteome</keyword>
<keyword evidence="2" id="KW-0966">Cell projection</keyword>
<name>A0ABR7EAN7_9FIRM</name>
<accession>A0ABR7EAN7</accession>
<evidence type="ECO:0000313" key="2">
    <source>
        <dbReference type="EMBL" id="MBC5646733.1"/>
    </source>
</evidence>
<reference evidence="2 3" key="1">
    <citation type="submission" date="2020-08" db="EMBL/GenBank/DDBJ databases">
        <title>Genome public.</title>
        <authorList>
            <person name="Liu C."/>
            <person name="Sun Q."/>
        </authorList>
    </citation>
    <scope>NUCLEOTIDE SEQUENCE [LARGE SCALE GENOMIC DNA]</scope>
    <source>
        <strain evidence="2 3">NSJ-35</strain>
    </source>
</reference>
<feature type="domain" description="Flagellar hook-associated protein 2 C-terminal" evidence="1">
    <location>
        <begin position="240"/>
        <end position="504"/>
    </location>
</feature>
<dbReference type="Proteomes" id="UP000606889">
    <property type="component" value="Unassembled WGS sequence"/>
</dbReference>
<organism evidence="2 3">
    <name type="scientific">Christensenella tenuis</name>
    <dbReference type="NCBI Taxonomy" id="2763033"/>
    <lineage>
        <taxon>Bacteria</taxon>
        <taxon>Bacillati</taxon>
        <taxon>Bacillota</taxon>
        <taxon>Clostridia</taxon>
        <taxon>Christensenellales</taxon>
        <taxon>Christensenellaceae</taxon>
        <taxon>Christensenella</taxon>
    </lineage>
</organism>
<keyword evidence="2" id="KW-0282">Flagellum</keyword>
<comment type="caution">
    <text evidence="2">The sequence shown here is derived from an EMBL/GenBank/DDBJ whole genome shotgun (WGS) entry which is preliminary data.</text>
</comment>
<dbReference type="InterPro" id="IPR040026">
    <property type="entry name" value="FliD"/>
</dbReference>
<dbReference type="PANTHER" id="PTHR30288:SF0">
    <property type="entry name" value="FLAGELLAR HOOK-ASSOCIATED PROTEIN 2"/>
    <property type="match status" value="1"/>
</dbReference>
<evidence type="ECO:0000259" key="1">
    <source>
        <dbReference type="Pfam" id="PF07195"/>
    </source>
</evidence>
<keyword evidence="2" id="KW-0969">Cilium</keyword>
<dbReference type="PANTHER" id="PTHR30288">
    <property type="entry name" value="FLAGELLAR CAP/ASSEMBLY PROTEIN FLID"/>
    <property type="match status" value="1"/>
</dbReference>
<protein>
    <submittedName>
        <fullName evidence="2">Flagellar filament capping protein FliD</fullName>
    </submittedName>
</protein>
<proteinExistence type="predicted"/>
<dbReference type="RefSeq" id="WP_186856280.1">
    <property type="nucleotide sequence ID" value="NZ_JACOON010000001.1"/>
</dbReference>
<gene>
    <name evidence="2" type="primary">fliD</name>
    <name evidence="2" type="ORF">H8S18_00030</name>
</gene>